<feature type="compositionally biased region" description="Low complexity" evidence="2">
    <location>
        <begin position="58"/>
        <end position="74"/>
    </location>
</feature>
<feature type="compositionally biased region" description="Low complexity" evidence="2">
    <location>
        <begin position="337"/>
        <end position="348"/>
    </location>
</feature>
<evidence type="ECO:0000313" key="5">
    <source>
        <dbReference type="Proteomes" id="UP001231189"/>
    </source>
</evidence>
<dbReference type="Pfam" id="PF04195">
    <property type="entry name" value="Transposase_28"/>
    <property type="match status" value="1"/>
</dbReference>
<name>A0AAD8SPP2_LOLMU</name>
<dbReference type="InterPro" id="IPR007321">
    <property type="entry name" value="Transposase_28"/>
</dbReference>
<feature type="compositionally biased region" description="Acidic residues" evidence="2">
    <location>
        <begin position="681"/>
        <end position="710"/>
    </location>
</feature>
<gene>
    <name evidence="4" type="ORF">QYE76_050301</name>
</gene>
<keyword evidence="5" id="KW-1185">Reference proteome</keyword>
<evidence type="ECO:0000256" key="2">
    <source>
        <dbReference type="SAM" id="MobiDB-lite"/>
    </source>
</evidence>
<feature type="region of interest" description="Disordered" evidence="2">
    <location>
        <begin position="190"/>
        <end position="393"/>
    </location>
</feature>
<feature type="compositionally biased region" description="Low complexity" evidence="2">
    <location>
        <begin position="9"/>
        <end position="27"/>
    </location>
</feature>
<organism evidence="4 5">
    <name type="scientific">Lolium multiflorum</name>
    <name type="common">Italian ryegrass</name>
    <name type="synonym">Lolium perenne subsp. multiflorum</name>
    <dbReference type="NCBI Taxonomy" id="4521"/>
    <lineage>
        <taxon>Eukaryota</taxon>
        <taxon>Viridiplantae</taxon>
        <taxon>Streptophyta</taxon>
        <taxon>Embryophyta</taxon>
        <taxon>Tracheophyta</taxon>
        <taxon>Spermatophyta</taxon>
        <taxon>Magnoliopsida</taxon>
        <taxon>Liliopsida</taxon>
        <taxon>Poales</taxon>
        <taxon>Poaceae</taxon>
        <taxon>BOP clade</taxon>
        <taxon>Pooideae</taxon>
        <taxon>Poodae</taxon>
        <taxon>Poeae</taxon>
        <taxon>Poeae Chloroplast Group 2 (Poeae type)</taxon>
        <taxon>Loliodinae</taxon>
        <taxon>Loliinae</taxon>
        <taxon>Lolium</taxon>
    </lineage>
</organism>
<evidence type="ECO:0000313" key="4">
    <source>
        <dbReference type="EMBL" id="KAK1662142.1"/>
    </source>
</evidence>
<sequence length="734" mass="79546">MSTEEYLFESSASSHHSETPTTSTGEEISADQASNGLEAELAQMDASSSAPEAGTGRGQEASSSGQGSSANLAAPTRGAWKGSDVNQPEIDWLYRSRRIPAEVSCRIPGNELEPAPQPGEAIVFTAHFERGFGLPASNFFHQFLDFYELQPHHLPDPPSASANPQVVEHAAPLQAEVGREFLDNLASCGRKNKAPASEAGPSEDPPAKRSKKGDASKKGTVKRYLSQMSAASGPALSLSKSASGMRPETSEDAPRASPPHQAGTVPYGADILSRGGSNTSAGARPPNLLTTAREEDLSSPPEAEDTGASNIGAGKEEAERAEPLVPPVPKKKKKKATASPSKTVPKTSLRQRKRRKLLRHTRTHQHPRRLRLPASQTSTSHLNRKVPSSPPNNLLRWSRRQLLLPPARGPLYCMPAALPLQLGTLDARKQLFEELLWEHRFLADAHSKCQAFPEASFEDLSAQLSMLKAEKEQLVSEHCKALDAQEAITAGLKDQLMEAKLRHARELKEAQAAAEAKLDESLKEHTNATAVLRTELEEETLARKGAQDRIATFTADQAEYDRLVMQADALALKHFPDSQPHALKKVAERRAEQAMSNPDAPWDAYDHLVACRPDPAHASLRVACSWYVDMDLDALHSLRGDAPTDTDPLLTAKRQDHAYQIAEFARFRTFIPPPEDVKDEVSEDEEEGSGEGEEDEEAGEGDAPPEEGDAPPEAPKLAAPCRLDTHSAPVVSVG</sequence>
<proteinExistence type="predicted"/>
<accession>A0AAD8SPP2</accession>
<comment type="caution">
    <text evidence="4">The sequence shown here is derived from an EMBL/GenBank/DDBJ whole genome shotgun (WGS) entry which is preliminary data.</text>
</comment>
<feature type="coiled-coil region" evidence="1">
    <location>
        <begin position="457"/>
        <end position="524"/>
    </location>
</feature>
<dbReference type="PANTHER" id="PTHR33026:SF7">
    <property type="entry name" value="OS03G0100275 PROTEIN"/>
    <property type="match status" value="1"/>
</dbReference>
<protein>
    <recommendedName>
        <fullName evidence="3">Transposase (putative) gypsy type domain-containing protein</fullName>
    </recommendedName>
</protein>
<feature type="domain" description="Transposase (putative) gypsy type" evidence="3">
    <location>
        <begin position="122"/>
        <end position="154"/>
    </location>
</feature>
<dbReference type="AlphaFoldDB" id="A0AAD8SPP2"/>
<reference evidence="4" key="1">
    <citation type="submission" date="2023-07" db="EMBL/GenBank/DDBJ databases">
        <title>A chromosome-level genome assembly of Lolium multiflorum.</title>
        <authorList>
            <person name="Chen Y."/>
            <person name="Copetti D."/>
            <person name="Kolliker R."/>
            <person name="Studer B."/>
        </authorList>
    </citation>
    <scope>NUCLEOTIDE SEQUENCE</scope>
    <source>
        <strain evidence="4">02402/16</strain>
        <tissue evidence="4">Leaf</tissue>
    </source>
</reference>
<dbReference type="Proteomes" id="UP001231189">
    <property type="component" value="Unassembled WGS sequence"/>
</dbReference>
<feature type="region of interest" description="Disordered" evidence="2">
    <location>
        <begin position="672"/>
        <end position="734"/>
    </location>
</feature>
<keyword evidence="1" id="KW-0175">Coiled coil</keyword>
<feature type="region of interest" description="Disordered" evidence="2">
    <location>
        <begin position="1"/>
        <end position="84"/>
    </location>
</feature>
<evidence type="ECO:0000259" key="3">
    <source>
        <dbReference type="Pfam" id="PF04195"/>
    </source>
</evidence>
<feature type="compositionally biased region" description="Basic residues" evidence="2">
    <location>
        <begin position="349"/>
        <end position="371"/>
    </location>
</feature>
<dbReference type="EMBL" id="JAUUTY010000003">
    <property type="protein sequence ID" value="KAK1662142.1"/>
    <property type="molecule type" value="Genomic_DNA"/>
</dbReference>
<dbReference type="PANTHER" id="PTHR33026">
    <property type="entry name" value="OS06G0360600 PROTEIN"/>
    <property type="match status" value="1"/>
</dbReference>
<evidence type="ECO:0000256" key="1">
    <source>
        <dbReference type="SAM" id="Coils"/>
    </source>
</evidence>